<dbReference type="PANTHER" id="PTHR13887">
    <property type="entry name" value="GLUTATHIONE S-TRANSFERASE KAPPA"/>
    <property type="match status" value="1"/>
</dbReference>
<dbReference type="Gene3D" id="3.40.30.10">
    <property type="entry name" value="Glutaredoxin"/>
    <property type="match status" value="1"/>
</dbReference>
<dbReference type="Pfam" id="PF01323">
    <property type="entry name" value="DSBA"/>
    <property type="match status" value="1"/>
</dbReference>
<name>A0A0L0QQH4_VIRPA</name>
<protein>
    <submittedName>
        <fullName evidence="2">DSBA oxidoreductase</fullName>
    </submittedName>
</protein>
<gene>
    <name evidence="2" type="ORF">AFK71_09770</name>
</gene>
<dbReference type="InterPro" id="IPR036249">
    <property type="entry name" value="Thioredoxin-like_sf"/>
</dbReference>
<dbReference type="GO" id="GO:0016491">
    <property type="term" value="F:oxidoreductase activity"/>
    <property type="evidence" value="ECO:0007669"/>
    <property type="project" value="InterPro"/>
</dbReference>
<dbReference type="Proteomes" id="UP000036780">
    <property type="component" value="Unassembled WGS sequence"/>
</dbReference>
<evidence type="ECO:0000313" key="3">
    <source>
        <dbReference type="Proteomes" id="UP000036780"/>
    </source>
</evidence>
<dbReference type="CDD" id="cd03024">
    <property type="entry name" value="DsbA_FrnE"/>
    <property type="match status" value="1"/>
</dbReference>
<dbReference type="AlphaFoldDB" id="A0A0L0QQH4"/>
<evidence type="ECO:0000313" key="2">
    <source>
        <dbReference type="EMBL" id="KNE20847.1"/>
    </source>
</evidence>
<dbReference type="OrthoDB" id="9799122at2"/>
<dbReference type="RefSeq" id="WP_050353434.1">
    <property type="nucleotide sequence ID" value="NZ_FTOS01000004.1"/>
</dbReference>
<dbReference type="PATRIC" id="fig|1473.5.peg.441"/>
<dbReference type="SUPFAM" id="SSF52833">
    <property type="entry name" value="Thioredoxin-like"/>
    <property type="match status" value="1"/>
</dbReference>
<dbReference type="PANTHER" id="PTHR13887:SF41">
    <property type="entry name" value="THIOREDOXIN SUPERFAMILY PROTEIN"/>
    <property type="match status" value="1"/>
</dbReference>
<organism evidence="2 3">
    <name type="scientific">Virgibacillus pantothenticus</name>
    <dbReference type="NCBI Taxonomy" id="1473"/>
    <lineage>
        <taxon>Bacteria</taxon>
        <taxon>Bacillati</taxon>
        <taxon>Bacillota</taxon>
        <taxon>Bacilli</taxon>
        <taxon>Bacillales</taxon>
        <taxon>Bacillaceae</taxon>
        <taxon>Virgibacillus</taxon>
    </lineage>
</organism>
<keyword evidence="3" id="KW-1185">Reference proteome</keyword>
<sequence length="241" mass="27615">MKIEIWSDFVCPFCYIGKRRLEQSLETFANRNDVTVEFKSYQLDPNAEEKPDQNMYEYLAKTKGIPIEQVKQMTKQIEKQAAEAGLTYCFDTMQHTNTFTAHRLVKYAERHEKGNELTEKLMRAFFTDSQLISDHNTLQSIATDVGLDKEAVASVLRSSDYTRNVKADQEQAREIGVQGVPFFVFNEKYALSGAQPVEVFSQALDQVWQEAQTEKKLQSLNPKGSKTTYCTDEGCCEIDEE</sequence>
<proteinExistence type="predicted"/>
<evidence type="ECO:0000259" key="1">
    <source>
        <dbReference type="Pfam" id="PF01323"/>
    </source>
</evidence>
<comment type="caution">
    <text evidence="2">The sequence shown here is derived from an EMBL/GenBank/DDBJ whole genome shotgun (WGS) entry which is preliminary data.</text>
</comment>
<dbReference type="EMBL" id="LGTO01000007">
    <property type="protein sequence ID" value="KNE20847.1"/>
    <property type="molecule type" value="Genomic_DNA"/>
</dbReference>
<reference evidence="3" key="1">
    <citation type="submission" date="2015-07" db="EMBL/GenBank/DDBJ databases">
        <title>Fjat-10053 dsm26.</title>
        <authorList>
            <person name="Liu B."/>
            <person name="Wang J."/>
            <person name="Zhu Y."/>
            <person name="Liu G."/>
            <person name="Chen Q."/>
            <person name="Chen Z."/>
            <person name="Lan J."/>
            <person name="Che J."/>
            <person name="Ge C."/>
            <person name="Shi H."/>
            <person name="Pan Z."/>
            <person name="Liu X."/>
        </authorList>
    </citation>
    <scope>NUCLEOTIDE SEQUENCE [LARGE SCALE GENOMIC DNA]</scope>
    <source>
        <strain evidence="3">DSM 26</strain>
    </source>
</reference>
<accession>A0A0L0QQH4</accession>
<dbReference type="InterPro" id="IPR001853">
    <property type="entry name" value="DSBA-like_thioredoxin_dom"/>
</dbReference>
<feature type="domain" description="DSBA-like thioredoxin" evidence="1">
    <location>
        <begin position="3"/>
        <end position="204"/>
    </location>
</feature>